<sequence length="61" mass="5650">MMTTPALPPAPGPASLLPAACAAVLAVAAPLLSGGGTGPLQRALAGLLAAAAYAAAGAAWR</sequence>
<keyword evidence="3" id="KW-1185">Reference proteome</keyword>
<protein>
    <recommendedName>
        <fullName evidence="4">O-antigen polymerase</fullName>
    </recommendedName>
</protein>
<organism evidence="2 3">
    <name type="scientific">Actinomadura sediminis</name>
    <dbReference type="NCBI Taxonomy" id="1038904"/>
    <lineage>
        <taxon>Bacteria</taxon>
        <taxon>Bacillati</taxon>
        <taxon>Actinomycetota</taxon>
        <taxon>Actinomycetes</taxon>
        <taxon>Streptosporangiales</taxon>
        <taxon>Thermomonosporaceae</taxon>
        <taxon>Actinomadura</taxon>
    </lineage>
</organism>
<proteinExistence type="predicted"/>
<evidence type="ECO:0008006" key="4">
    <source>
        <dbReference type="Google" id="ProtNLM"/>
    </source>
</evidence>
<comment type="caution">
    <text evidence="2">The sequence shown here is derived from an EMBL/GenBank/DDBJ whole genome shotgun (WGS) entry which is preliminary data.</text>
</comment>
<dbReference type="Proteomes" id="UP001596972">
    <property type="component" value="Unassembled WGS sequence"/>
</dbReference>
<dbReference type="EMBL" id="JBHTJA010000153">
    <property type="protein sequence ID" value="MFD0905644.1"/>
    <property type="molecule type" value="Genomic_DNA"/>
</dbReference>
<dbReference type="RefSeq" id="WP_378306760.1">
    <property type="nucleotide sequence ID" value="NZ_JBHTJA010000153.1"/>
</dbReference>
<keyword evidence="1" id="KW-0812">Transmembrane</keyword>
<evidence type="ECO:0000313" key="2">
    <source>
        <dbReference type="EMBL" id="MFD0905644.1"/>
    </source>
</evidence>
<name>A0ABW3EYU5_9ACTN</name>
<reference evidence="3" key="1">
    <citation type="journal article" date="2019" name="Int. J. Syst. Evol. Microbiol.">
        <title>The Global Catalogue of Microorganisms (GCM) 10K type strain sequencing project: providing services to taxonomists for standard genome sequencing and annotation.</title>
        <authorList>
            <consortium name="The Broad Institute Genomics Platform"/>
            <consortium name="The Broad Institute Genome Sequencing Center for Infectious Disease"/>
            <person name="Wu L."/>
            <person name="Ma J."/>
        </authorList>
    </citation>
    <scope>NUCLEOTIDE SEQUENCE [LARGE SCALE GENOMIC DNA]</scope>
    <source>
        <strain evidence="3">JCM 31202</strain>
    </source>
</reference>
<keyword evidence="1" id="KW-1133">Transmembrane helix</keyword>
<feature type="non-terminal residue" evidence="2">
    <location>
        <position position="61"/>
    </location>
</feature>
<evidence type="ECO:0000256" key="1">
    <source>
        <dbReference type="SAM" id="Phobius"/>
    </source>
</evidence>
<keyword evidence="1" id="KW-0472">Membrane</keyword>
<feature type="transmembrane region" description="Helical" evidence="1">
    <location>
        <begin position="43"/>
        <end position="60"/>
    </location>
</feature>
<gene>
    <name evidence="2" type="ORF">ACFQ11_35090</name>
</gene>
<evidence type="ECO:0000313" key="3">
    <source>
        <dbReference type="Proteomes" id="UP001596972"/>
    </source>
</evidence>
<accession>A0ABW3EYU5</accession>